<dbReference type="SUPFAM" id="SSF48403">
    <property type="entry name" value="Ankyrin repeat"/>
    <property type="match status" value="1"/>
</dbReference>
<dbReference type="PROSITE" id="PS50297">
    <property type="entry name" value="ANK_REP_REGION"/>
    <property type="match status" value="1"/>
</dbReference>
<dbReference type="PANTHER" id="PTHR24126:SF14">
    <property type="entry name" value="ANK_REP_REGION DOMAIN-CONTAINING PROTEIN"/>
    <property type="match status" value="1"/>
</dbReference>
<evidence type="ECO:0008006" key="6">
    <source>
        <dbReference type="Google" id="ProtNLM"/>
    </source>
</evidence>
<dbReference type="Gene3D" id="1.25.40.20">
    <property type="entry name" value="Ankyrin repeat-containing domain"/>
    <property type="match status" value="2"/>
</dbReference>
<gene>
    <name evidence="4" type="ORF">EVOR1521_LOCUS31759</name>
</gene>
<evidence type="ECO:0000313" key="5">
    <source>
        <dbReference type="Proteomes" id="UP001178507"/>
    </source>
</evidence>
<dbReference type="PROSITE" id="PS50088">
    <property type="entry name" value="ANK_REPEAT"/>
    <property type="match status" value="1"/>
</dbReference>
<feature type="non-terminal residue" evidence="4">
    <location>
        <position position="621"/>
    </location>
</feature>
<dbReference type="Pfam" id="PF12796">
    <property type="entry name" value="Ank_2"/>
    <property type="match status" value="1"/>
</dbReference>
<proteinExistence type="predicted"/>
<feature type="repeat" description="ANK" evidence="3">
    <location>
        <begin position="19"/>
        <end position="51"/>
    </location>
</feature>
<keyword evidence="5" id="KW-1185">Reference proteome</keyword>
<comment type="caution">
    <text evidence="4">The sequence shown here is derived from an EMBL/GenBank/DDBJ whole genome shotgun (WGS) entry which is preliminary data.</text>
</comment>
<dbReference type="Pfam" id="PF00023">
    <property type="entry name" value="Ank"/>
    <property type="match status" value="1"/>
</dbReference>
<dbReference type="PANTHER" id="PTHR24126">
    <property type="entry name" value="ANKYRIN REPEAT, PH AND SEC7 DOMAIN CONTAINING PROTEIN SECG-RELATED"/>
    <property type="match status" value="1"/>
</dbReference>
<evidence type="ECO:0000256" key="1">
    <source>
        <dbReference type="ARBA" id="ARBA00022737"/>
    </source>
</evidence>
<keyword evidence="2 3" id="KW-0040">ANK repeat</keyword>
<organism evidence="4 5">
    <name type="scientific">Effrenium voratum</name>
    <dbReference type="NCBI Taxonomy" id="2562239"/>
    <lineage>
        <taxon>Eukaryota</taxon>
        <taxon>Sar</taxon>
        <taxon>Alveolata</taxon>
        <taxon>Dinophyceae</taxon>
        <taxon>Suessiales</taxon>
        <taxon>Symbiodiniaceae</taxon>
        <taxon>Effrenium</taxon>
    </lineage>
</organism>
<dbReference type="SMART" id="SM00248">
    <property type="entry name" value="ANK"/>
    <property type="match status" value="5"/>
</dbReference>
<dbReference type="EMBL" id="CAUJNA010003856">
    <property type="protein sequence ID" value="CAJ1411095.1"/>
    <property type="molecule type" value="Genomic_DNA"/>
</dbReference>
<dbReference type="Gene3D" id="3.90.176.10">
    <property type="entry name" value="Toxin ADP-ribosyltransferase, Chain A, domain 1"/>
    <property type="match status" value="1"/>
</dbReference>
<dbReference type="InterPro" id="IPR036770">
    <property type="entry name" value="Ankyrin_rpt-contain_sf"/>
</dbReference>
<dbReference type="InterPro" id="IPR002110">
    <property type="entry name" value="Ankyrin_rpt"/>
</dbReference>
<sequence>MTLLRQLLIRGLPPDFSFRGRPLLHRACESGDLPLVEMLFACGADLHARGGDEMSLPIEVAAWCGQRQILRLLLSNGSCFGRSLHLAAMAGQLEVAQALLAASCPPFVRVEGITALDLAIAACQTGIVTLLLQNPALLKANAGAEEKLSSQAIGRWGLQARSRRLHLAAKLGGPRGAILDALLDQGGEGKQKEWWAVLETEDGQSPLDVAALPARLQLRPSCTDIWSLLLRHWSDETLEPQVRALLEAKADPTKCAGAAGWTPLLLCAMADRRELCQLLLQFGADPFQAGPRGRTAMLWADWYNASGALALLKTEGRRERKDDREGLKRLQTASKDELAAPLVAPLAPEELPVAMGFPGRAFRALAASALPRQGEIWEPAPVSARVGGKMWFGEDVEQPEEPLQDILSKVDVGPVGEFGSMKSLVAAARLLVQAKIAGGSPAETAPGAFALFALTLLGAQQLVEGQPWADALLQSAACAWRELPAERSVVFRAVRLKGEDLSAYRRQLELLAERRPVSWPCLTYGTLDRRLAMAYLEDWEDAALVFKIYCLTARRIHEFSWLAGENEHPVLQESLIAPGTQFESRGIFELSDVTLRRRLSQIRAPRAARHEPQRRNLFEEG</sequence>
<reference evidence="4" key="1">
    <citation type="submission" date="2023-08" db="EMBL/GenBank/DDBJ databases">
        <authorList>
            <person name="Chen Y."/>
            <person name="Shah S."/>
            <person name="Dougan E. K."/>
            <person name="Thang M."/>
            <person name="Chan C."/>
        </authorList>
    </citation>
    <scope>NUCLEOTIDE SEQUENCE</scope>
</reference>
<evidence type="ECO:0000256" key="3">
    <source>
        <dbReference type="PROSITE-ProRule" id="PRU00023"/>
    </source>
</evidence>
<name>A0AA36NFT8_9DINO</name>
<evidence type="ECO:0000313" key="4">
    <source>
        <dbReference type="EMBL" id="CAJ1411095.1"/>
    </source>
</evidence>
<accession>A0AA36NFT8</accession>
<dbReference type="AlphaFoldDB" id="A0AA36NFT8"/>
<dbReference type="Pfam" id="PF13606">
    <property type="entry name" value="Ank_3"/>
    <property type="match status" value="1"/>
</dbReference>
<protein>
    <recommendedName>
        <fullName evidence="6">Ankyrin repeat protein</fullName>
    </recommendedName>
</protein>
<keyword evidence="1" id="KW-0677">Repeat</keyword>
<dbReference type="Proteomes" id="UP001178507">
    <property type="component" value="Unassembled WGS sequence"/>
</dbReference>
<evidence type="ECO:0000256" key="2">
    <source>
        <dbReference type="ARBA" id="ARBA00023043"/>
    </source>
</evidence>